<evidence type="ECO:0000313" key="2">
    <source>
        <dbReference type="Proteomes" id="UP001143856"/>
    </source>
</evidence>
<comment type="caution">
    <text evidence="1">The sequence shown here is derived from an EMBL/GenBank/DDBJ whole genome shotgun (WGS) entry which is preliminary data.</text>
</comment>
<proteinExistence type="predicted"/>
<name>A0ACC1P0P9_9PEZI</name>
<sequence length="135" mass="14882">MLTPIASVSKDIRKYKLSGLLESDNYNRAQVAGPAHAHSIQASASVFTIPQFQNNPKPSVESTSDEQRARSAKHDRSGEDADVPPRARAPASAPPELAPLVERRLDHNPPRARHAQHHHIHRDQQGHERHEGAPA</sequence>
<organism evidence="1 2">
    <name type="scientific">Xylaria curta</name>
    <dbReference type="NCBI Taxonomy" id="42375"/>
    <lineage>
        <taxon>Eukaryota</taxon>
        <taxon>Fungi</taxon>
        <taxon>Dikarya</taxon>
        <taxon>Ascomycota</taxon>
        <taxon>Pezizomycotina</taxon>
        <taxon>Sordariomycetes</taxon>
        <taxon>Xylariomycetidae</taxon>
        <taxon>Xylariales</taxon>
        <taxon>Xylariaceae</taxon>
        <taxon>Xylaria</taxon>
    </lineage>
</organism>
<accession>A0ACC1P0P9</accession>
<reference evidence="1" key="1">
    <citation type="submission" date="2022-10" db="EMBL/GenBank/DDBJ databases">
        <title>Genome Sequence of Xylaria curta.</title>
        <authorList>
            <person name="Buettner E."/>
        </authorList>
    </citation>
    <scope>NUCLEOTIDE SEQUENCE</scope>
    <source>
        <strain evidence="1">Babe10</strain>
    </source>
</reference>
<protein>
    <submittedName>
        <fullName evidence="1">Uncharacterized protein</fullName>
    </submittedName>
</protein>
<keyword evidence="2" id="KW-1185">Reference proteome</keyword>
<evidence type="ECO:0000313" key="1">
    <source>
        <dbReference type="EMBL" id="KAJ2985257.1"/>
    </source>
</evidence>
<dbReference type="Proteomes" id="UP001143856">
    <property type="component" value="Unassembled WGS sequence"/>
</dbReference>
<gene>
    <name evidence="1" type="ORF">NUW58_g5632</name>
</gene>
<dbReference type="EMBL" id="JAPDGR010001135">
    <property type="protein sequence ID" value="KAJ2985257.1"/>
    <property type="molecule type" value="Genomic_DNA"/>
</dbReference>